<dbReference type="PANTHER" id="PTHR34072:SF57">
    <property type="entry name" value="RNA-DIRECTED DNA POLYMERASE"/>
    <property type="match status" value="1"/>
</dbReference>
<sequence>MCDASNSALGAVLNQRAEAGQPVHILVDAKPRLIRWMLLLQEFNIEIKDKKGAENSVADHLSIIERESEPMPI</sequence>
<organism evidence="1 2">
    <name type="scientific">Mucuna pruriens</name>
    <name type="common">Velvet bean</name>
    <name type="synonym">Dolichos pruriens</name>
    <dbReference type="NCBI Taxonomy" id="157652"/>
    <lineage>
        <taxon>Eukaryota</taxon>
        <taxon>Viridiplantae</taxon>
        <taxon>Streptophyta</taxon>
        <taxon>Embryophyta</taxon>
        <taxon>Tracheophyta</taxon>
        <taxon>Spermatophyta</taxon>
        <taxon>Magnoliopsida</taxon>
        <taxon>eudicotyledons</taxon>
        <taxon>Gunneridae</taxon>
        <taxon>Pentapetalae</taxon>
        <taxon>rosids</taxon>
        <taxon>fabids</taxon>
        <taxon>Fabales</taxon>
        <taxon>Fabaceae</taxon>
        <taxon>Papilionoideae</taxon>
        <taxon>50 kb inversion clade</taxon>
        <taxon>NPAAA clade</taxon>
        <taxon>indigoferoid/millettioid clade</taxon>
        <taxon>Phaseoleae</taxon>
        <taxon>Mucuna</taxon>
    </lineage>
</organism>
<comment type="caution">
    <text evidence="1">The sequence shown here is derived from an EMBL/GenBank/DDBJ whole genome shotgun (WGS) entry which is preliminary data.</text>
</comment>
<gene>
    <name evidence="1" type="primary">Tf2-9</name>
    <name evidence="1" type="ORF">CR513_05709</name>
</gene>
<feature type="non-terminal residue" evidence="1">
    <location>
        <position position="1"/>
    </location>
</feature>
<name>A0A371I4A5_MUCPR</name>
<proteinExistence type="predicted"/>
<reference evidence="1" key="1">
    <citation type="submission" date="2018-05" db="EMBL/GenBank/DDBJ databases">
        <title>Draft genome of Mucuna pruriens seed.</title>
        <authorList>
            <person name="Nnadi N.E."/>
            <person name="Vos R."/>
            <person name="Hasami M.H."/>
            <person name="Devisetty U.K."/>
            <person name="Aguiy J.C."/>
        </authorList>
    </citation>
    <scope>NUCLEOTIDE SEQUENCE [LARGE SCALE GENOMIC DNA]</scope>
    <source>
        <strain evidence="1">JCA_2017</strain>
    </source>
</reference>
<evidence type="ECO:0000313" key="2">
    <source>
        <dbReference type="Proteomes" id="UP000257109"/>
    </source>
</evidence>
<dbReference type="PANTHER" id="PTHR34072">
    <property type="entry name" value="ENZYMATIC POLYPROTEIN-RELATED"/>
    <property type="match status" value="1"/>
</dbReference>
<dbReference type="AlphaFoldDB" id="A0A371I4A5"/>
<protein>
    <submittedName>
        <fullName evidence="1">Tf2-9</fullName>
    </submittedName>
</protein>
<evidence type="ECO:0000313" key="1">
    <source>
        <dbReference type="EMBL" id="RDY09849.1"/>
    </source>
</evidence>
<accession>A0A371I4A5</accession>
<keyword evidence="2" id="KW-1185">Reference proteome</keyword>
<dbReference type="EMBL" id="QJKJ01000957">
    <property type="protein sequence ID" value="RDY09849.1"/>
    <property type="molecule type" value="Genomic_DNA"/>
</dbReference>
<dbReference type="Proteomes" id="UP000257109">
    <property type="component" value="Unassembled WGS sequence"/>
</dbReference>
<dbReference type="OrthoDB" id="10055717at2759"/>